<reference evidence="3" key="1">
    <citation type="submission" date="2025-08" db="UniProtKB">
        <authorList>
            <consortium name="RefSeq"/>
        </authorList>
    </citation>
    <scope>IDENTIFICATION</scope>
    <source>
        <tissue evidence="3">Gonad</tissue>
    </source>
</reference>
<feature type="domain" description="BTB" evidence="1">
    <location>
        <begin position="10"/>
        <end position="108"/>
    </location>
</feature>
<dbReference type="Gene3D" id="3.30.710.10">
    <property type="entry name" value="Potassium Channel Kv1.1, Chain A"/>
    <property type="match status" value="2"/>
</dbReference>
<proteinExistence type="predicted"/>
<dbReference type="SMART" id="SM00225">
    <property type="entry name" value="BTB"/>
    <property type="match status" value="2"/>
</dbReference>
<dbReference type="SUPFAM" id="SSF54695">
    <property type="entry name" value="POZ domain"/>
    <property type="match status" value="2"/>
</dbReference>
<organism evidence="2 3">
    <name type="scientific">Branchiostoma belcheri</name>
    <name type="common">Amphioxus</name>
    <dbReference type="NCBI Taxonomy" id="7741"/>
    <lineage>
        <taxon>Eukaryota</taxon>
        <taxon>Metazoa</taxon>
        <taxon>Chordata</taxon>
        <taxon>Cephalochordata</taxon>
        <taxon>Leptocardii</taxon>
        <taxon>Amphioxiformes</taxon>
        <taxon>Branchiostomatidae</taxon>
        <taxon>Branchiostoma</taxon>
    </lineage>
</organism>
<dbReference type="KEGG" id="bbel:109483655"/>
<dbReference type="Pfam" id="PF02214">
    <property type="entry name" value="BTB_2"/>
    <property type="match status" value="2"/>
</dbReference>
<gene>
    <name evidence="3" type="primary">LOC109483655</name>
</gene>
<evidence type="ECO:0000259" key="1">
    <source>
        <dbReference type="SMART" id="SM00225"/>
    </source>
</evidence>
<dbReference type="InterPro" id="IPR011333">
    <property type="entry name" value="SKP1/BTB/POZ_sf"/>
</dbReference>
<dbReference type="OrthoDB" id="10274901at2759"/>
<sequence length="561" mass="64600">MDSAVEQFGYVLTLNVGGCYFTASLEVLRRYEGSRLAAIFNGLHVPLKDGEGRYFIDRDGTNFGHILNFLRDSQLPPADKVKEVYKEARYYKIEPLVEALRKHRSVFEEEEDVSFAKDCPEALEKATEVVSILRQRFANTLSRSCRVTLQFSQEQAWKSVRKSDRGSDVSIYIPPQELEETTARQDHRCSSPDVLLGEMSESDRVKHLSFFTRYLHRLGYNVTVSERDCGAPVWSQPVRWSDGTADTTIHCAKKLHILTLCRGHPPSLREHRTASHNMQTARTVSAVQQTEQVLTMALQRPRDGTSFHFVVPLNVGGRHFTSTLPVLRKYEESMLAAMFSGRHLVVKDKDGRYFIERDGANFGHILNFLRDSRLPPVDKAKDVYHEALYYGITPLADILRRHRTIHEEEEVARWVEQCPTAQEKADEIANLLQKKFADTPSRKSRVVLQFDQDSHWEAVRHKASGESIGNYFKPYDFDQDESHKDHKCPLPEIAMGEMSEHEKEKTLCFFDHFFEKLGYKMEVVPGVCREAVWSQEVSWPGEYVDSISVYCNRQIYTLTFT</sequence>
<dbReference type="FunFam" id="3.30.710.10:FF:000046">
    <property type="entry name" value="BTB/POZ domain-containing protein KCTD7 isoform X1"/>
    <property type="match status" value="2"/>
</dbReference>
<dbReference type="InterPro" id="IPR003131">
    <property type="entry name" value="T1-type_BTB"/>
</dbReference>
<dbReference type="PANTHER" id="PTHR14499">
    <property type="entry name" value="POTASSIUM CHANNEL TETRAMERIZATION DOMAIN-CONTAINING"/>
    <property type="match status" value="1"/>
</dbReference>
<dbReference type="InterPro" id="IPR000210">
    <property type="entry name" value="BTB/POZ_dom"/>
</dbReference>
<accession>A0A6P4ZZ58</accession>
<evidence type="ECO:0000313" key="2">
    <source>
        <dbReference type="Proteomes" id="UP000515135"/>
    </source>
</evidence>
<dbReference type="RefSeq" id="XP_019642248.1">
    <property type="nucleotide sequence ID" value="XM_019786689.1"/>
</dbReference>
<dbReference type="GO" id="GO:0051260">
    <property type="term" value="P:protein homooligomerization"/>
    <property type="evidence" value="ECO:0007669"/>
    <property type="project" value="InterPro"/>
</dbReference>
<feature type="domain" description="BTB" evidence="1">
    <location>
        <begin position="309"/>
        <end position="407"/>
    </location>
</feature>
<name>A0A6P4ZZ58_BRABE</name>
<keyword evidence="2" id="KW-1185">Reference proteome</keyword>
<dbReference type="GeneID" id="109483655"/>
<evidence type="ECO:0000313" key="3">
    <source>
        <dbReference type="RefSeq" id="XP_019642248.1"/>
    </source>
</evidence>
<protein>
    <submittedName>
        <fullName evidence="3">Uncharacterized protein LOC109483655</fullName>
    </submittedName>
</protein>
<dbReference type="PANTHER" id="PTHR14499:SF145">
    <property type="entry name" value="POTASSIUM CHANNEL REGULATORY PROTEIN-LIKE"/>
    <property type="match status" value="1"/>
</dbReference>
<dbReference type="Proteomes" id="UP000515135">
    <property type="component" value="Unplaced"/>
</dbReference>
<dbReference type="AlphaFoldDB" id="A0A6P4ZZ58"/>